<evidence type="ECO:0000259" key="10">
    <source>
        <dbReference type="Pfam" id="PF22782"/>
    </source>
</evidence>
<feature type="domain" description="SDE2-like" evidence="10">
    <location>
        <begin position="67"/>
        <end position="164"/>
    </location>
</feature>
<keyword evidence="6" id="KW-0508">mRNA splicing</keyword>
<accession>A0A482WL79</accession>
<dbReference type="GO" id="GO:0008380">
    <property type="term" value="P:RNA splicing"/>
    <property type="evidence" value="ECO:0007669"/>
    <property type="project" value="UniProtKB-KW"/>
</dbReference>
<dbReference type="GO" id="GO:0006397">
    <property type="term" value="P:mRNA processing"/>
    <property type="evidence" value="ECO:0007669"/>
    <property type="project" value="UniProtKB-KW"/>
</dbReference>
<dbReference type="GO" id="GO:0005634">
    <property type="term" value="C:nucleus"/>
    <property type="evidence" value="ECO:0007669"/>
    <property type="project" value="UniProtKB-SubCell"/>
</dbReference>
<dbReference type="Pfam" id="PF22782">
    <property type="entry name" value="SDE2"/>
    <property type="match status" value="1"/>
</dbReference>
<comment type="subcellular location">
    <subcellularLocation>
        <location evidence="2">Cytoplasm</location>
    </subcellularLocation>
    <subcellularLocation>
        <location evidence="1">Nucleus</location>
    </subcellularLocation>
</comment>
<evidence type="ECO:0000256" key="5">
    <source>
        <dbReference type="ARBA" id="ARBA00022664"/>
    </source>
</evidence>
<evidence type="ECO:0000256" key="4">
    <source>
        <dbReference type="ARBA" id="ARBA00022490"/>
    </source>
</evidence>
<keyword evidence="8" id="KW-0131">Cell cycle</keyword>
<dbReference type="InterPro" id="IPR051421">
    <property type="entry name" value="RNA_Proc_DNA_Dmg_Regulator"/>
</dbReference>
<dbReference type="OrthoDB" id="547031at2759"/>
<evidence type="ECO:0000256" key="1">
    <source>
        <dbReference type="ARBA" id="ARBA00004123"/>
    </source>
</evidence>
<evidence type="ECO:0000313" key="12">
    <source>
        <dbReference type="Proteomes" id="UP000291343"/>
    </source>
</evidence>
<dbReference type="PANTHER" id="PTHR12786:SF1">
    <property type="entry name" value="SPLICING REGULATOR SDE2"/>
    <property type="match status" value="1"/>
</dbReference>
<dbReference type="STRING" id="195883.A0A482WL79"/>
<dbReference type="InterPro" id="IPR053822">
    <property type="entry name" value="SDE2-like_dom"/>
</dbReference>
<dbReference type="InParanoid" id="A0A482WL79"/>
<feature type="compositionally biased region" description="Polar residues" evidence="9">
    <location>
        <begin position="208"/>
        <end position="225"/>
    </location>
</feature>
<feature type="region of interest" description="Disordered" evidence="9">
    <location>
        <begin position="168"/>
        <end position="225"/>
    </location>
</feature>
<evidence type="ECO:0000256" key="2">
    <source>
        <dbReference type="ARBA" id="ARBA00004496"/>
    </source>
</evidence>
<keyword evidence="4" id="KW-0963">Cytoplasm</keyword>
<dbReference type="SMR" id="A0A482WL79"/>
<evidence type="ECO:0000256" key="7">
    <source>
        <dbReference type="ARBA" id="ARBA00023242"/>
    </source>
</evidence>
<evidence type="ECO:0000256" key="6">
    <source>
        <dbReference type="ARBA" id="ARBA00023187"/>
    </source>
</evidence>
<comment type="similarity">
    <text evidence="3">Belongs to the SDE2 family.</text>
</comment>
<keyword evidence="12" id="KW-1185">Reference proteome</keyword>
<dbReference type="PANTHER" id="PTHR12786">
    <property type="entry name" value="SPLICING FACTOR SF3A-RELATED"/>
    <property type="match status" value="1"/>
</dbReference>
<keyword evidence="7" id="KW-0539">Nucleus</keyword>
<reference evidence="11 12" key="1">
    <citation type="journal article" date="2017" name="Gigascience">
        <title>Genome sequence of the small brown planthopper, Laodelphax striatellus.</title>
        <authorList>
            <person name="Zhu J."/>
            <person name="Jiang F."/>
            <person name="Wang X."/>
            <person name="Yang P."/>
            <person name="Bao Y."/>
            <person name="Zhao W."/>
            <person name="Wang W."/>
            <person name="Lu H."/>
            <person name="Wang Q."/>
            <person name="Cui N."/>
            <person name="Li J."/>
            <person name="Chen X."/>
            <person name="Luo L."/>
            <person name="Yu J."/>
            <person name="Kang L."/>
            <person name="Cui F."/>
        </authorList>
    </citation>
    <scope>NUCLEOTIDE SEQUENCE [LARGE SCALE GENOMIC DNA]</scope>
    <source>
        <strain evidence="11">Lst14</strain>
    </source>
</reference>
<dbReference type="EMBL" id="QKKF02032163">
    <property type="protein sequence ID" value="RZF34274.1"/>
    <property type="molecule type" value="Genomic_DNA"/>
</dbReference>
<organism evidence="11 12">
    <name type="scientific">Laodelphax striatellus</name>
    <name type="common">Small brown planthopper</name>
    <name type="synonym">Delphax striatella</name>
    <dbReference type="NCBI Taxonomy" id="195883"/>
    <lineage>
        <taxon>Eukaryota</taxon>
        <taxon>Metazoa</taxon>
        <taxon>Ecdysozoa</taxon>
        <taxon>Arthropoda</taxon>
        <taxon>Hexapoda</taxon>
        <taxon>Insecta</taxon>
        <taxon>Pterygota</taxon>
        <taxon>Neoptera</taxon>
        <taxon>Paraneoptera</taxon>
        <taxon>Hemiptera</taxon>
        <taxon>Auchenorrhyncha</taxon>
        <taxon>Fulgoroidea</taxon>
        <taxon>Delphacidae</taxon>
        <taxon>Criomorphinae</taxon>
        <taxon>Laodelphax</taxon>
    </lineage>
</organism>
<name>A0A482WL79_LAOST</name>
<evidence type="ECO:0000313" key="11">
    <source>
        <dbReference type="EMBL" id="RZF34274.1"/>
    </source>
</evidence>
<keyword evidence="5" id="KW-0507">mRNA processing</keyword>
<dbReference type="Proteomes" id="UP000291343">
    <property type="component" value="Unassembled WGS sequence"/>
</dbReference>
<dbReference type="GO" id="GO:0005737">
    <property type="term" value="C:cytoplasm"/>
    <property type="evidence" value="ECO:0007669"/>
    <property type="project" value="UniProtKB-SubCell"/>
</dbReference>
<dbReference type="AlphaFoldDB" id="A0A482WL79"/>
<comment type="caution">
    <text evidence="11">The sequence shown here is derived from an EMBL/GenBank/DDBJ whole genome shotgun (WGS) entry which is preliminary data.</text>
</comment>
<evidence type="ECO:0000256" key="9">
    <source>
        <dbReference type="SAM" id="MobiDB-lite"/>
    </source>
</evidence>
<evidence type="ECO:0000256" key="3">
    <source>
        <dbReference type="ARBA" id="ARBA00008726"/>
    </source>
</evidence>
<sequence>MDRLCSVDLGRLTVDCKQGLTREEINHYISIQYNINESNYFLLHNGTKLASETPVIGLVQIFPRILGGKGGFGSMLRAIGAQIEKTTNREACRDLSGRRLRDINEEQRLKSWIAQQADREREAAERKKKKLESLCREPKHEFKDDNYEQQRTELTENVHDSVEEGFKKVQSLKRPSSSNVKSVPRKKKLLIDEDLSSSSDEEDAVRLPSSSTTVSVGEQGASSSK</sequence>
<dbReference type="FunCoup" id="A0A482WL79">
    <property type="interactions" value="92"/>
</dbReference>
<proteinExistence type="inferred from homology"/>
<protein>
    <recommendedName>
        <fullName evidence="10">SDE2-like domain-containing protein</fullName>
    </recommendedName>
</protein>
<feature type="compositionally biased region" description="Acidic residues" evidence="9">
    <location>
        <begin position="192"/>
        <end position="203"/>
    </location>
</feature>
<evidence type="ECO:0000256" key="8">
    <source>
        <dbReference type="ARBA" id="ARBA00023306"/>
    </source>
</evidence>
<gene>
    <name evidence="11" type="ORF">LSTR_LSTR010248</name>
</gene>